<name>A0A2S0RGY5_9FLAO</name>
<reference evidence="2 3" key="1">
    <citation type="submission" date="2018-04" db="EMBL/GenBank/DDBJ databases">
        <title>Genome sequencing of Flavobacterium sp. HYN0048.</title>
        <authorList>
            <person name="Yi H."/>
            <person name="Baek C."/>
        </authorList>
    </citation>
    <scope>NUCLEOTIDE SEQUENCE [LARGE SCALE GENOMIC DNA]</scope>
    <source>
        <strain evidence="2 3">HYN0048</strain>
    </source>
</reference>
<feature type="transmembrane region" description="Helical" evidence="1">
    <location>
        <begin position="49"/>
        <end position="71"/>
    </location>
</feature>
<keyword evidence="1" id="KW-0812">Transmembrane</keyword>
<dbReference type="RefSeq" id="WP_108372373.1">
    <property type="nucleotide sequence ID" value="NZ_CP028811.1"/>
</dbReference>
<evidence type="ECO:0000256" key="1">
    <source>
        <dbReference type="SAM" id="Phobius"/>
    </source>
</evidence>
<dbReference type="Proteomes" id="UP000244193">
    <property type="component" value="Chromosome"/>
</dbReference>
<protein>
    <submittedName>
        <fullName evidence="2">Uncharacterized protein</fullName>
    </submittedName>
</protein>
<organism evidence="2 3">
    <name type="scientific">Flavobacterium magnum</name>
    <dbReference type="NCBI Taxonomy" id="2162713"/>
    <lineage>
        <taxon>Bacteria</taxon>
        <taxon>Pseudomonadati</taxon>
        <taxon>Bacteroidota</taxon>
        <taxon>Flavobacteriia</taxon>
        <taxon>Flavobacteriales</taxon>
        <taxon>Flavobacteriaceae</taxon>
        <taxon>Flavobacterium</taxon>
    </lineage>
</organism>
<evidence type="ECO:0000313" key="3">
    <source>
        <dbReference type="Proteomes" id="UP000244193"/>
    </source>
</evidence>
<dbReference type="AlphaFoldDB" id="A0A2S0RGY5"/>
<feature type="transmembrane region" description="Helical" evidence="1">
    <location>
        <begin position="20"/>
        <end position="37"/>
    </location>
</feature>
<proteinExistence type="predicted"/>
<accession>A0A2S0RGY5</accession>
<evidence type="ECO:0000313" key="2">
    <source>
        <dbReference type="EMBL" id="AWA30916.1"/>
    </source>
</evidence>
<dbReference type="OrthoDB" id="1439313at2"/>
<dbReference type="EMBL" id="CP028811">
    <property type="protein sequence ID" value="AWA30916.1"/>
    <property type="molecule type" value="Genomic_DNA"/>
</dbReference>
<sequence>MTSNHQPQSPNNNNRRPRMGFLHWFLVFLLFMAVALLDKFSSVYINTMYVKLIVWLVPLTLLSFWLGWILFGYRSVRLRPVIFLGVLLLCWGNAFLRWGADWKTQNILYESLSNPKLAIEYQMRGDRFSFGYKERIVKREKIMPFVDYINDIDTSALQHSAWRRVDRVVNELRLKDYQDIPSY</sequence>
<dbReference type="KEGG" id="fmg:HYN48_12990"/>
<keyword evidence="1" id="KW-1133">Transmembrane helix</keyword>
<keyword evidence="1" id="KW-0472">Membrane</keyword>
<gene>
    <name evidence="2" type="ORF">HYN48_12990</name>
</gene>
<feature type="transmembrane region" description="Helical" evidence="1">
    <location>
        <begin position="77"/>
        <end position="96"/>
    </location>
</feature>
<keyword evidence="3" id="KW-1185">Reference proteome</keyword>